<reference evidence="3" key="2">
    <citation type="journal article" date="2023" name="Science">
        <title>Genomic signatures of disease resistance in endangered staghorn corals.</title>
        <authorList>
            <person name="Vollmer S.V."/>
            <person name="Selwyn J.D."/>
            <person name="Despard B.A."/>
            <person name="Roesel C.L."/>
        </authorList>
    </citation>
    <scope>NUCLEOTIDE SEQUENCE</scope>
    <source>
        <strain evidence="3">K2</strain>
    </source>
</reference>
<dbReference type="PROSITE" id="PS51420">
    <property type="entry name" value="RHO"/>
    <property type="match status" value="1"/>
</dbReference>
<reference evidence="3" key="1">
    <citation type="journal article" date="2023" name="G3 (Bethesda)">
        <title>Whole genome assembly and annotation of the endangered Caribbean coral Acropora cervicornis.</title>
        <authorList>
            <person name="Selwyn J.D."/>
            <person name="Vollmer S.V."/>
        </authorList>
    </citation>
    <scope>NUCLEOTIDE SEQUENCE</scope>
    <source>
        <strain evidence="3">K2</strain>
    </source>
</reference>
<gene>
    <name evidence="3" type="ORF">P5673_020420</name>
</gene>
<dbReference type="InterPro" id="IPR001806">
    <property type="entry name" value="Small_GTPase"/>
</dbReference>
<protein>
    <submittedName>
        <fullName evidence="3">Ras-related protein Rab-6</fullName>
    </submittedName>
</protein>
<evidence type="ECO:0000256" key="2">
    <source>
        <dbReference type="ARBA" id="ARBA00023134"/>
    </source>
</evidence>
<dbReference type="GO" id="GO:0003924">
    <property type="term" value="F:GTPase activity"/>
    <property type="evidence" value="ECO:0007669"/>
    <property type="project" value="InterPro"/>
</dbReference>
<evidence type="ECO:0000256" key="1">
    <source>
        <dbReference type="ARBA" id="ARBA00022741"/>
    </source>
</evidence>
<name>A0AAD9Q9N4_ACRCE</name>
<sequence>MQSRGSLDSIYQTENVSKFKVVVLGDQGVGKSALVWKFVYNGFEDKYQPTIGIDFFTKTLYLNGIAVRLQIWDTAGQERFRCLIPSYLRDCHVILVCFDLTNCCSLDNVPGWIELGQQERQGRLKKPLIVLVGNKLDDTSRRQISYECANSVAELFQIPYVETSAMSGFNVELLFRKVAKDLYVEDLNRLRQNGDPDICEEDRENRKILRLSMEPKKFMQKTGSSACRCS</sequence>
<dbReference type="Gene3D" id="3.40.50.300">
    <property type="entry name" value="P-loop containing nucleotide triphosphate hydrolases"/>
    <property type="match status" value="1"/>
</dbReference>
<keyword evidence="2" id="KW-0342">GTP-binding</keyword>
<dbReference type="PROSITE" id="PS51419">
    <property type="entry name" value="RAB"/>
    <property type="match status" value="1"/>
</dbReference>
<evidence type="ECO:0000313" key="4">
    <source>
        <dbReference type="Proteomes" id="UP001249851"/>
    </source>
</evidence>
<dbReference type="Pfam" id="PF00071">
    <property type="entry name" value="Ras"/>
    <property type="match status" value="1"/>
</dbReference>
<dbReference type="InterPro" id="IPR050227">
    <property type="entry name" value="Rab"/>
</dbReference>
<dbReference type="Proteomes" id="UP001249851">
    <property type="component" value="Unassembled WGS sequence"/>
</dbReference>
<dbReference type="InterPro" id="IPR005225">
    <property type="entry name" value="Small_GTP-bd"/>
</dbReference>
<organism evidence="3 4">
    <name type="scientific">Acropora cervicornis</name>
    <name type="common">Staghorn coral</name>
    <dbReference type="NCBI Taxonomy" id="6130"/>
    <lineage>
        <taxon>Eukaryota</taxon>
        <taxon>Metazoa</taxon>
        <taxon>Cnidaria</taxon>
        <taxon>Anthozoa</taxon>
        <taxon>Hexacorallia</taxon>
        <taxon>Scleractinia</taxon>
        <taxon>Astrocoeniina</taxon>
        <taxon>Acroporidae</taxon>
        <taxon>Acropora</taxon>
    </lineage>
</organism>
<dbReference type="AlphaFoldDB" id="A0AAD9Q9N4"/>
<dbReference type="SMART" id="SM00176">
    <property type="entry name" value="RAN"/>
    <property type="match status" value="1"/>
</dbReference>
<proteinExistence type="predicted"/>
<dbReference type="PRINTS" id="PR00449">
    <property type="entry name" value="RASTRNSFRMNG"/>
</dbReference>
<keyword evidence="4" id="KW-1185">Reference proteome</keyword>
<dbReference type="SMART" id="SM00173">
    <property type="entry name" value="RAS"/>
    <property type="match status" value="1"/>
</dbReference>
<dbReference type="CDD" id="cd01861">
    <property type="entry name" value="Rab6"/>
    <property type="match status" value="1"/>
</dbReference>
<dbReference type="InterPro" id="IPR027417">
    <property type="entry name" value="P-loop_NTPase"/>
</dbReference>
<keyword evidence="1" id="KW-0547">Nucleotide-binding</keyword>
<dbReference type="SMART" id="SM00175">
    <property type="entry name" value="RAB"/>
    <property type="match status" value="1"/>
</dbReference>
<dbReference type="EMBL" id="JARQWQ010000050">
    <property type="protein sequence ID" value="KAK2557322.1"/>
    <property type="molecule type" value="Genomic_DNA"/>
</dbReference>
<dbReference type="PANTHER" id="PTHR47977">
    <property type="entry name" value="RAS-RELATED PROTEIN RAB"/>
    <property type="match status" value="1"/>
</dbReference>
<dbReference type="FunFam" id="3.40.50.300:FF:001462">
    <property type="entry name" value="Small GTP-binding protein, putative"/>
    <property type="match status" value="1"/>
</dbReference>
<evidence type="ECO:0000313" key="3">
    <source>
        <dbReference type="EMBL" id="KAK2557322.1"/>
    </source>
</evidence>
<comment type="caution">
    <text evidence="3">The sequence shown here is derived from an EMBL/GenBank/DDBJ whole genome shotgun (WGS) entry which is preliminary data.</text>
</comment>
<dbReference type="SUPFAM" id="SSF52540">
    <property type="entry name" value="P-loop containing nucleoside triphosphate hydrolases"/>
    <property type="match status" value="1"/>
</dbReference>
<dbReference type="GO" id="GO:0005525">
    <property type="term" value="F:GTP binding"/>
    <property type="evidence" value="ECO:0007669"/>
    <property type="project" value="UniProtKB-KW"/>
</dbReference>
<dbReference type="SMART" id="SM00174">
    <property type="entry name" value="RHO"/>
    <property type="match status" value="1"/>
</dbReference>
<accession>A0AAD9Q9N4</accession>
<dbReference type="PROSITE" id="PS51421">
    <property type="entry name" value="RAS"/>
    <property type="match status" value="1"/>
</dbReference>
<dbReference type="NCBIfam" id="TIGR00231">
    <property type="entry name" value="small_GTP"/>
    <property type="match status" value="1"/>
</dbReference>